<dbReference type="InterPro" id="IPR011990">
    <property type="entry name" value="TPR-like_helical_dom_sf"/>
</dbReference>
<dbReference type="PANTHER" id="PTHR34496">
    <property type="entry name" value="GLCNAC TRANSFERASE-RELATED"/>
    <property type="match status" value="1"/>
</dbReference>
<dbReference type="Pfam" id="PF11397">
    <property type="entry name" value="GlcNAc"/>
    <property type="match status" value="1"/>
</dbReference>
<dbReference type="InterPro" id="IPR036869">
    <property type="entry name" value="J_dom_sf"/>
</dbReference>
<accession>A0A1Y5ILS0</accession>
<sequence>MCANASACSFALGKYDDALRRAEASIASDGTYAKAHARRAEAFEATREYARARESLRTCRELLEGEGRAGERMLAELDEMVMDLDKAEAAGAQAARVGLQMKMSAARLARPSFASDDARGARTARRVTFEPTLDIDCDTDEDSPPVKRVTTKPMLVDLGALAVEKAMEMHRAGAADGDESFGHKRCKMCGNVCHVKMTSCSSCCFPLVAPDSYEPATLPRVGEDAGLYETDSSDEEDVDCGRSSLGDDVIDDASDENDPWWVRHFTRAALEPPRYAKGCDPALRCSYDALKVPLGTDELAVRAAYREAVSVSHPDAGGSSKELKTIHRAYDAIALDFWRHDEGASRLRSYAENEDIFVVLDVYRNCEAEHTLKRLFSRAKYPERVFVGVCWQYKCKTPPPDSLGARIDRLHLSVNMLTEEITTEAGKIKDGAQQEKYLKQMRRYQLKALREQDEKEKRCHSRKTLDVQFREHVREVHVPWDASEGPCYAKHLAMRKWGGEKYVLHIDAMTCVDEGWDETLIAELARCGSDKSVLTAAPLEYSLKRQDVLEEETLTKKYETFVYGTVKERVPGVNSHEAIDPSRAPAITCAREFGESMCHMYARQLVEVPISPAPTLFVNSLFSFARAEAFVRDAPPDAHAPFLHLGEELGATARLWTRGWELFAPTRLPLLHCYSHVKRAMWMEDQRSGTLLYAERRFRIGNESEYDQREFLNLTSRRRVLQLVCAPDENSATSSDEPIEFTKMYGVGEERTMEAFYEHVGIDFKTRDISVKAKHGGFVAGKFQSNSSLLPSMWRGSQGNYFGGVGPSEFARWT</sequence>
<dbReference type="Gene3D" id="1.10.287.110">
    <property type="entry name" value="DnaJ domain"/>
    <property type="match status" value="1"/>
</dbReference>
<protein>
    <submittedName>
        <fullName evidence="2">GlcNAc-domain-containing protein</fullName>
    </submittedName>
</protein>
<evidence type="ECO:0000313" key="2">
    <source>
        <dbReference type="EMBL" id="OUS47905.1"/>
    </source>
</evidence>
<dbReference type="eggNOG" id="ENOG502RZFG">
    <property type="taxonomic scope" value="Eukaryota"/>
</dbReference>
<organism evidence="2">
    <name type="scientific">Ostreococcus tauri</name>
    <name type="common">Marine green alga</name>
    <dbReference type="NCBI Taxonomy" id="70448"/>
    <lineage>
        <taxon>Eukaryota</taxon>
        <taxon>Viridiplantae</taxon>
        <taxon>Chlorophyta</taxon>
        <taxon>Mamiellophyceae</taxon>
        <taxon>Mamiellales</taxon>
        <taxon>Bathycoccaceae</taxon>
        <taxon>Ostreococcus</taxon>
    </lineage>
</organism>
<evidence type="ECO:0000256" key="1">
    <source>
        <dbReference type="SAM" id="MobiDB-lite"/>
    </source>
</evidence>
<dbReference type="InterPro" id="IPR021067">
    <property type="entry name" value="Glycosyltransferase"/>
</dbReference>
<dbReference type="EMBL" id="KZ155776">
    <property type="protein sequence ID" value="OUS47905.1"/>
    <property type="molecule type" value="Genomic_DNA"/>
</dbReference>
<reference evidence="2" key="1">
    <citation type="submission" date="2017-04" db="EMBL/GenBank/DDBJ databases">
        <title>Population genomics of picophytoplankton unveils novel chromosome hypervariability.</title>
        <authorList>
            <consortium name="DOE Joint Genome Institute"/>
            <person name="Blanc-Mathieu R."/>
            <person name="Krasovec M."/>
            <person name="Hebrard M."/>
            <person name="Yau S."/>
            <person name="Desgranges E."/>
            <person name="Martin J."/>
            <person name="Schackwitz W."/>
            <person name="Kuo A."/>
            <person name="Salin G."/>
            <person name="Donnadieu C."/>
            <person name="Desdevises Y."/>
            <person name="Sanchez-Ferandin S."/>
            <person name="Moreau H."/>
            <person name="Rivals E."/>
            <person name="Grigoriev I.V."/>
            <person name="Grimsley N."/>
            <person name="Eyre-Walker A."/>
            <person name="Piganeau G."/>
        </authorList>
    </citation>
    <scope>NUCLEOTIDE SEQUENCE [LARGE SCALE GENOMIC DNA]</scope>
    <source>
        <strain evidence="2">RCC 1115</strain>
    </source>
</reference>
<dbReference type="AlphaFoldDB" id="A0A1Y5ILS0"/>
<gene>
    <name evidence="2" type="ORF">BE221DRAFT_144525</name>
</gene>
<proteinExistence type="predicted"/>
<feature type="region of interest" description="Disordered" evidence="1">
    <location>
        <begin position="228"/>
        <end position="248"/>
    </location>
</feature>
<dbReference type="SUPFAM" id="SSF48452">
    <property type="entry name" value="TPR-like"/>
    <property type="match status" value="1"/>
</dbReference>
<dbReference type="SUPFAM" id="SSF46565">
    <property type="entry name" value="Chaperone J-domain"/>
    <property type="match status" value="1"/>
</dbReference>
<dbReference type="Proteomes" id="UP000195557">
    <property type="component" value="Unassembled WGS sequence"/>
</dbReference>
<dbReference type="Gene3D" id="1.25.40.10">
    <property type="entry name" value="Tetratricopeptide repeat domain"/>
    <property type="match status" value="1"/>
</dbReference>
<name>A0A1Y5ILS0_OSTTA</name>
<dbReference type="PANTHER" id="PTHR34496:SF9">
    <property type="entry name" value="[SKP1-PROTEIN]-HYDROXYPROLINE N-ACETYLGLUCOSAMINYLTRANSFERASE"/>
    <property type="match status" value="1"/>
</dbReference>